<evidence type="ECO:0000313" key="1">
    <source>
        <dbReference type="EMBL" id="CAH8391976.1"/>
    </source>
</evidence>
<accession>A0ABC8M6R5</accession>
<organism evidence="1 2">
    <name type="scientific">Eruca vesicaria subsp. sativa</name>
    <name type="common">Garden rocket</name>
    <name type="synonym">Eruca sativa</name>
    <dbReference type="NCBI Taxonomy" id="29727"/>
    <lineage>
        <taxon>Eukaryota</taxon>
        <taxon>Viridiplantae</taxon>
        <taxon>Streptophyta</taxon>
        <taxon>Embryophyta</taxon>
        <taxon>Tracheophyta</taxon>
        <taxon>Spermatophyta</taxon>
        <taxon>Magnoliopsida</taxon>
        <taxon>eudicotyledons</taxon>
        <taxon>Gunneridae</taxon>
        <taxon>Pentapetalae</taxon>
        <taxon>rosids</taxon>
        <taxon>malvids</taxon>
        <taxon>Brassicales</taxon>
        <taxon>Brassicaceae</taxon>
        <taxon>Brassiceae</taxon>
        <taxon>Eruca</taxon>
    </lineage>
</organism>
<reference evidence="1 2" key="1">
    <citation type="submission" date="2022-03" db="EMBL/GenBank/DDBJ databases">
        <authorList>
            <person name="Macdonald S."/>
            <person name="Ahmed S."/>
            <person name="Newling K."/>
        </authorList>
    </citation>
    <scope>NUCLEOTIDE SEQUENCE [LARGE SCALE GENOMIC DNA]</scope>
</reference>
<name>A0ABC8M6R5_ERUVS</name>
<dbReference type="PANTHER" id="PTHR45296">
    <property type="entry name" value="TRANSDUCIN/WD40 REPEAT-LIKE SUPERFAMILY PROTEIN"/>
    <property type="match status" value="1"/>
</dbReference>
<dbReference type="SUPFAM" id="SSF50978">
    <property type="entry name" value="WD40 repeat-like"/>
    <property type="match status" value="1"/>
</dbReference>
<dbReference type="PANTHER" id="PTHR45296:SF1">
    <property type="entry name" value="TRANSDUCIN_WD40 REPEAT-LIKE SUPERFAMILY PROTEIN"/>
    <property type="match status" value="1"/>
</dbReference>
<dbReference type="Proteomes" id="UP001642260">
    <property type="component" value="Unassembled WGS sequence"/>
</dbReference>
<dbReference type="AlphaFoldDB" id="A0ABC8M6R5"/>
<sequence length="128" mass="14800">MYFDVYMLSAGSWKPLDSYSYNKEKVNQVICNGRSSFLASADDSGDIKIIDICQKCLYKTLELVIQACPLKPLFPFPRFCEKKNSSDTLMYNIKDMQFIPWRPWEVITGGLMQSLFYGISQKVARKRS</sequence>
<dbReference type="EMBL" id="CAKOAT010975153">
    <property type="protein sequence ID" value="CAH8391976.1"/>
    <property type="molecule type" value="Genomic_DNA"/>
</dbReference>
<proteinExistence type="predicted"/>
<dbReference type="InterPro" id="IPR036322">
    <property type="entry name" value="WD40_repeat_dom_sf"/>
</dbReference>
<protein>
    <submittedName>
        <fullName evidence="1">Uncharacterized protein</fullName>
    </submittedName>
</protein>
<comment type="caution">
    <text evidence="1">The sequence shown here is derived from an EMBL/GenBank/DDBJ whole genome shotgun (WGS) entry which is preliminary data.</text>
</comment>
<evidence type="ECO:0000313" key="2">
    <source>
        <dbReference type="Proteomes" id="UP001642260"/>
    </source>
</evidence>
<keyword evidence="2" id="KW-1185">Reference proteome</keyword>
<gene>
    <name evidence="1" type="ORF">ERUC_LOCUS44459</name>
</gene>